<reference evidence="1" key="1">
    <citation type="submission" date="2020-11" db="EMBL/GenBank/DDBJ databases">
        <authorList>
            <person name="Tran Van P."/>
        </authorList>
    </citation>
    <scope>NUCLEOTIDE SEQUENCE</scope>
</reference>
<evidence type="ECO:0000313" key="1">
    <source>
        <dbReference type="EMBL" id="CAD7408573.1"/>
    </source>
</evidence>
<protein>
    <submittedName>
        <fullName evidence="1">Uncharacterized protein</fullName>
    </submittedName>
</protein>
<organism evidence="1">
    <name type="scientific">Timema cristinae</name>
    <name type="common">Walking stick</name>
    <dbReference type="NCBI Taxonomy" id="61476"/>
    <lineage>
        <taxon>Eukaryota</taxon>
        <taxon>Metazoa</taxon>
        <taxon>Ecdysozoa</taxon>
        <taxon>Arthropoda</taxon>
        <taxon>Hexapoda</taxon>
        <taxon>Insecta</taxon>
        <taxon>Pterygota</taxon>
        <taxon>Neoptera</taxon>
        <taxon>Polyneoptera</taxon>
        <taxon>Phasmatodea</taxon>
        <taxon>Timematodea</taxon>
        <taxon>Timematoidea</taxon>
        <taxon>Timematidae</taxon>
        <taxon>Timema</taxon>
    </lineage>
</organism>
<accession>A0A7R9D5L4</accession>
<dbReference type="AlphaFoldDB" id="A0A7R9D5L4"/>
<dbReference type="EMBL" id="OC320677">
    <property type="protein sequence ID" value="CAD7408573.1"/>
    <property type="molecule type" value="Genomic_DNA"/>
</dbReference>
<name>A0A7R9D5L4_TIMCR</name>
<gene>
    <name evidence="1" type="ORF">TCEB3V08_LOCUS9596</name>
</gene>
<proteinExistence type="predicted"/>
<sequence>MRQEVQVFFSDSKCQFSDRFTNEQWLCRLVFMAYRVLDARPFFQHWETPLKQTYFQRKKRKRLLNCPLKKPSNLVSLKTSLAELWLQRLNEFPHIADRDINFILPFSIYLCESVYFFSIMYLKNKYQIRLNLQQDPHNIDTCLILQGKWFVSLHTVVERRVRQLMQQWESRAVVSKFMISCNILFWEDFPSFLSLGKYIDNVVEIHFLQHLFLNVQQSVNHSSPMVDIK</sequence>